<organism evidence="8 9">
    <name type="scientific">Azospira inquinata</name>
    <dbReference type="NCBI Taxonomy" id="2785627"/>
    <lineage>
        <taxon>Bacteria</taxon>
        <taxon>Pseudomonadati</taxon>
        <taxon>Pseudomonadota</taxon>
        <taxon>Betaproteobacteria</taxon>
        <taxon>Rhodocyclales</taxon>
        <taxon>Rhodocyclaceae</taxon>
        <taxon>Azospira</taxon>
    </lineage>
</organism>
<proteinExistence type="predicted"/>
<dbReference type="EMBL" id="CP064782">
    <property type="protein sequence ID" value="QWT47833.1"/>
    <property type="molecule type" value="Genomic_DNA"/>
</dbReference>
<dbReference type="RefSeq" id="WP_216130197.1">
    <property type="nucleotide sequence ID" value="NZ_CP064782.1"/>
</dbReference>
<dbReference type="PANTHER" id="PTHR43065:SF42">
    <property type="entry name" value="TWO-COMPONENT SENSOR PPRA"/>
    <property type="match status" value="1"/>
</dbReference>
<dbReference type="PROSITE" id="PS50109">
    <property type="entry name" value="HIS_KIN"/>
    <property type="match status" value="1"/>
</dbReference>
<feature type="compositionally biased region" description="Low complexity" evidence="4">
    <location>
        <begin position="22"/>
        <end position="35"/>
    </location>
</feature>
<dbReference type="SMART" id="SM00387">
    <property type="entry name" value="HATPase_c"/>
    <property type="match status" value="1"/>
</dbReference>
<dbReference type="KEGG" id="aiq:Azoinq_08060"/>
<evidence type="ECO:0000313" key="9">
    <source>
        <dbReference type="Proteomes" id="UP000683428"/>
    </source>
</evidence>
<accession>A0A975SK59</accession>
<evidence type="ECO:0000256" key="2">
    <source>
        <dbReference type="ARBA" id="ARBA00012438"/>
    </source>
</evidence>
<dbReference type="GO" id="GO:0000155">
    <property type="term" value="F:phosphorelay sensor kinase activity"/>
    <property type="evidence" value="ECO:0007669"/>
    <property type="project" value="InterPro"/>
</dbReference>
<dbReference type="InterPro" id="IPR005467">
    <property type="entry name" value="His_kinase_dom"/>
</dbReference>
<dbReference type="InterPro" id="IPR003594">
    <property type="entry name" value="HATPase_dom"/>
</dbReference>
<feature type="coiled-coil region" evidence="3">
    <location>
        <begin position="190"/>
        <end position="220"/>
    </location>
</feature>
<dbReference type="InterPro" id="IPR000014">
    <property type="entry name" value="PAS"/>
</dbReference>
<feature type="domain" description="PAS" evidence="6">
    <location>
        <begin position="75"/>
        <end position="140"/>
    </location>
</feature>
<feature type="domain" description="Histidine kinase" evidence="5">
    <location>
        <begin position="229"/>
        <end position="478"/>
    </location>
</feature>
<dbReference type="NCBIfam" id="TIGR00229">
    <property type="entry name" value="sensory_box"/>
    <property type="match status" value="1"/>
</dbReference>
<comment type="catalytic activity">
    <reaction evidence="1">
        <text>ATP + protein L-histidine = ADP + protein N-phospho-L-histidine.</text>
        <dbReference type="EC" id="2.7.13.3"/>
    </reaction>
</comment>
<dbReference type="CDD" id="cd00082">
    <property type="entry name" value="HisKA"/>
    <property type="match status" value="1"/>
</dbReference>
<dbReference type="EC" id="2.7.13.3" evidence="2"/>
<dbReference type="PANTHER" id="PTHR43065">
    <property type="entry name" value="SENSOR HISTIDINE KINASE"/>
    <property type="match status" value="1"/>
</dbReference>
<dbReference type="Pfam" id="PF02518">
    <property type="entry name" value="HATPase_c"/>
    <property type="match status" value="1"/>
</dbReference>
<evidence type="ECO:0000259" key="6">
    <source>
        <dbReference type="PROSITE" id="PS50112"/>
    </source>
</evidence>
<evidence type="ECO:0000259" key="5">
    <source>
        <dbReference type="PROSITE" id="PS50109"/>
    </source>
</evidence>
<dbReference type="SMART" id="SM00091">
    <property type="entry name" value="PAS"/>
    <property type="match status" value="1"/>
</dbReference>
<evidence type="ECO:0000259" key="7">
    <source>
        <dbReference type="PROSITE" id="PS50113"/>
    </source>
</evidence>
<dbReference type="InterPro" id="IPR013656">
    <property type="entry name" value="PAS_4"/>
</dbReference>
<dbReference type="PROSITE" id="PS50113">
    <property type="entry name" value="PAC"/>
    <property type="match status" value="1"/>
</dbReference>
<name>A0A975SK59_9RHOO</name>
<dbReference type="Proteomes" id="UP000683428">
    <property type="component" value="Chromosome"/>
</dbReference>
<evidence type="ECO:0000313" key="8">
    <source>
        <dbReference type="EMBL" id="QWT47833.1"/>
    </source>
</evidence>
<protein>
    <recommendedName>
        <fullName evidence="2">histidine kinase</fullName>
        <ecNumber evidence="2">2.7.13.3</ecNumber>
    </recommendedName>
</protein>
<dbReference type="Pfam" id="PF08448">
    <property type="entry name" value="PAS_4"/>
    <property type="match status" value="1"/>
</dbReference>
<dbReference type="CDD" id="cd00130">
    <property type="entry name" value="PAS"/>
    <property type="match status" value="1"/>
</dbReference>
<dbReference type="InterPro" id="IPR000700">
    <property type="entry name" value="PAS-assoc_C"/>
</dbReference>
<keyword evidence="9" id="KW-1185">Reference proteome</keyword>
<reference evidence="8" key="1">
    <citation type="submission" date="2020-11" db="EMBL/GenBank/DDBJ databases">
        <title>Azospira inquinata sp. nov.</title>
        <authorList>
            <person name="Moe W.M."/>
            <person name="Mikes M.C."/>
        </authorList>
    </citation>
    <scope>NUCLEOTIDE SEQUENCE</scope>
    <source>
        <strain evidence="8">Azo-3</strain>
    </source>
</reference>
<dbReference type="SMART" id="SM00388">
    <property type="entry name" value="HisKA"/>
    <property type="match status" value="1"/>
</dbReference>
<dbReference type="AlphaFoldDB" id="A0A975SK59"/>
<feature type="compositionally biased region" description="Low complexity" evidence="4">
    <location>
        <begin position="1"/>
        <end position="14"/>
    </location>
</feature>
<evidence type="ECO:0000256" key="4">
    <source>
        <dbReference type="SAM" id="MobiDB-lite"/>
    </source>
</evidence>
<evidence type="ECO:0000256" key="3">
    <source>
        <dbReference type="SAM" id="Coils"/>
    </source>
</evidence>
<dbReference type="InterPro" id="IPR003661">
    <property type="entry name" value="HisK_dim/P_dom"/>
</dbReference>
<gene>
    <name evidence="8" type="ORF">Azoinq_08060</name>
</gene>
<evidence type="ECO:0000256" key="1">
    <source>
        <dbReference type="ARBA" id="ARBA00000085"/>
    </source>
</evidence>
<feature type="region of interest" description="Disordered" evidence="4">
    <location>
        <begin position="1"/>
        <end position="35"/>
    </location>
</feature>
<keyword evidence="3" id="KW-0175">Coiled coil</keyword>
<sequence>MSTSNRSAEAAPRPRPAKGARPRSPGAAALPAAPAPEGMNEQAWIEVIQKMDEVYADLLQYEVALEQKNGALEESHRFIASVLAAMSDILVVCNRQGLIEEVNPAFQRFTGRGEEELRGTPIFDLFPDPEARQRARAFFEAPPTERGANQDVELPLLSGGGGTVPVSFNWTPRRSGTGKRIGMVVTGRPVGELRRAYQELHQAHEDLKRTQQQLIQAEKMASLGRLVAGVAHELNNPISFVLGNVLALRRYADRLQTYLGRVHTQPALAADGELEELRRELRIDRILEDMQPLIDGMIEGAERTRDIVDGLKRFSAQDRERDEAFNLTEVVARAVRWVSRSGSAKAPALEVALDLPARLPMKGAPGQLQQVFMNLVQNAADATAGQAAPRLTVRAEVLKDGAEGPAVRLYFQDNGPGIPEEALGHLFDPFFTTKPVGQGTGLGLSISYGIVLRHGGRLCASNGPEGGAVFCLTLPLAGD</sequence>
<feature type="domain" description="PAC" evidence="7">
    <location>
        <begin position="150"/>
        <end position="202"/>
    </location>
</feature>
<dbReference type="PROSITE" id="PS50112">
    <property type="entry name" value="PAS"/>
    <property type="match status" value="1"/>
</dbReference>